<reference evidence="1 2" key="1">
    <citation type="submission" date="2017-03" db="EMBL/GenBank/DDBJ databases">
        <title>Genome sequence of Clostridium hungatei DSM 14427.</title>
        <authorList>
            <person name="Poehlein A."/>
            <person name="Daniel R."/>
        </authorList>
    </citation>
    <scope>NUCLEOTIDE SEQUENCE [LARGE SCALE GENOMIC DNA]</scope>
    <source>
        <strain evidence="1 2">DSM 14427</strain>
    </source>
</reference>
<comment type="caution">
    <text evidence="1">The sequence shown here is derived from an EMBL/GenBank/DDBJ whole genome shotgun (WGS) entry which is preliminary data.</text>
</comment>
<name>A0A1V4SF98_RUMHU</name>
<evidence type="ECO:0000313" key="1">
    <source>
        <dbReference type="EMBL" id="OPX42186.1"/>
    </source>
</evidence>
<dbReference type="RefSeq" id="WP_242656573.1">
    <property type="nucleotide sequence ID" value="NZ_MZGX01000033.1"/>
</dbReference>
<evidence type="ECO:0000313" key="2">
    <source>
        <dbReference type="Proteomes" id="UP000191554"/>
    </source>
</evidence>
<keyword evidence="2" id="KW-1185">Reference proteome</keyword>
<protein>
    <submittedName>
        <fullName evidence="1">Uncharacterized protein</fullName>
    </submittedName>
</protein>
<dbReference type="Proteomes" id="UP000191554">
    <property type="component" value="Unassembled WGS sequence"/>
</dbReference>
<proteinExistence type="predicted"/>
<dbReference type="STRING" id="48256.CLHUN_39730"/>
<organism evidence="1 2">
    <name type="scientific">Ruminiclostridium hungatei</name>
    <name type="common">Clostridium hungatei</name>
    <dbReference type="NCBI Taxonomy" id="48256"/>
    <lineage>
        <taxon>Bacteria</taxon>
        <taxon>Bacillati</taxon>
        <taxon>Bacillota</taxon>
        <taxon>Clostridia</taxon>
        <taxon>Eubacteriales</taxon>
        <taxon>Oscillospiraceae</taxon>
        <taxon>Ruminiclostridium</taxon>
    </lineage>
</organism>
<accession>A0A1V4SF98</accession>
<dbReference type="EMBL" id="MZGX01000033">
    <property type="protein sequence ID" value="OPX42186.1"/>
    <property type="molecule type" value="Genomic_DNA"/>
</dbReference>
<dbReference type="AlphaFoldDB" id="A0A1V4SF98"/>
<gene>
    <name evidence="1" type="ORF">CLHUN_39730</name>
</gene>
<sequence>MIRINIEAVLLDSGRVLNAPKTGHWFIPSQFFSYVDKSKYESISFEKRNLAFSRAGEYLNSLLMQSM</sequence>